<sequence length="222" mass="25007">MSAFEPTVSKYSSVPNLYEALVVAFELLRFELLNARNKHEELRGLPMSGSEEDQTCLLLISRCATLLKLRHEPVGYTGPLNKNLLAFRSLGAEVRSADRDLVDSIVASMFLYAQAKRKRDDLWQLGHELPFTTDPDIALAIAVKTYIDDVIPTDSLEMKEAKKAHFPTVFVPYAVAFVEDLDIACKFFEAIYAGIKTLDTKEISAGDRATWDKAARYLEVRR</sequence>
<evidence type="ECO:0000313" key="3">
    <source>
        <dbReference type="Proteomes" id="UP001286456"/>
    </source>
</evidence>
<organism evidence="2 3">
    <name type="scientific">Cercophora scortea</name>
    <dbReference type="NCBI Taxonomy" id="314031"/>
    <lineage>
        <taxon>Eukaryota</taxon>
        <taxon>Fungi</taxon>
        <taxon>Dikarya</taxon>
        <taxon>Ascomycota</taxon>
        <taxon>Pezizomycotina</taxon>
        <taxon>Sordariomycetes</taxon>
        <taxon>Sordariomycetidae</taxon>
        <taxon>Sordariales</taxon>
        <taxon>Lasiosphaeriaceae</taxon>
        <taxon>Cercophora</taxon>
    </lineage>
</organism>
<dbReference type="Proteomes" id="UP001286456">
    <property type="component" value="Unassembled WGS sequence"/>
</dbReference>
<dbReference type="EMBL" id="JAUEPO010000003">
    <property type="protein sequence ID" value="KAK3327794.1"/>
    <property type="molecule type" value="Genomic_DNA"/>
</dbReference>
<reference evidence="2" key="1">
    <citation type="journal article" date="2023" name="Mol. Phylogenet. Evol.">
        <title>Genome-scale phylogeny and comparative genomics of the fungal order Sordariales.</title>
        <authorList>
            <person name="Hensen N."/>
            <person name="Bonometti L."/>
            <person name="Westerberg I."/>
            <person name="Brannstrom I.O."/>
            <person name="Guillou S."/>
            <person name="Cros-Aarteil S."/>
            <person name="Calhoun S."/>
            <person name="Haridas S."/>
            <person name="Kuo A."/>
            <person name="Mondo S."/>
            <person name="Pangilinan J."/>
            <person name="Riley R."/>
            <person name="LaButti K."/>
            <person name="Andreopoulos B."/>
            <person name="Lipzen A."/>
            <person name="Chen C."/>
            <person name="Yan M."/>
            <person name="Daum C."/>
            <person name="Ng V."/>
            <person name="Clum A."/>
            <person name="Steindorff A."/>
            <person name="Ohm R.A."/>
            <person name="Martin F."/>
            <person name="Silar P."/>
            <person name="Natvig D.O."/>
            <person name="Lalanne C."/>
            <person name="Gautier V."/>
            <person name="Ament-Velasquez S.L."/>
            <person name="Kruys A."/>
            <person name="Hutchinson M.I."/>
            <person name="Powell A.J."/>
            <person name="Barry K."/>
            <person name="Miller A.N."/>
            <person name="Grigoriev I.V."/>
            <person name="Debuchy R."/>
            <person name="Gladieux P."/>
            <person name="Hiltunen Thoren M."/>
            <person name="Johannesson H."/>
        </authorList>
    </citation>
    <scope>NUCLEOTIDE SEQUENCE</scope>
    <source>
        <strain evidence="2">SMH4131-1</strain>
    </source>
</reference>
<dbReference type="InterPro" id="IPR022039">
    <property type="entry name" value="MKT1_C"/>
</dbReference>
<gene>
    <name evidence="2" type="ORF">B0T19DRAFT_173943</name>
</gene>
<evidence type="ECO:0000259" key="1">
    <source>
        <dbReference type="Pfam" id="PF12246"/>
    </source>
</evidence>
<feature type="domain" description="Post-transcriptional regulator MKT1 C-terminal" evidence="1">
    <location>
        <begin position="12"/>
        <end position="219"/>
    </location>
</feature>
<name>A0AAE0IMN6_9PEZI</name>
<accession>A0AAE0IMN6</accession>
<dbReference type="AlphaFoldDB" id="A0AAE0IMN6"/>
<evidence type="ECO:0000313" key="2">
    <source>
        <dbReference type="EMBL" id="KAK3327794.1"/>
    </source>
</evidence>
<proteinExistence type="predicted"/>
<protein>
    <submittedName>
        <fullName evidence="2">Temperature dependent protein affecting M2 dsRNA replication</fullName>
    </submittedName>
</protein>
<comment type="caution">
    <text evidence="2">The sequence shown here is derived from an EMBL/GenBank/DDBJ whole genome shotgun (WGS) entry which is preliminary data.</text>
</comment>
<dbReference type="Pfam" id="PF12246">
    <property type="entry name" value="MKT1_C"/>
    <property type="match status" value="1"/>
</dbReference>
<reference evidence="2" key="2">
    <citation type="submission" date="2023-06" db="EMBL/GenBank/DDBJ databases">
        <authorList>
            <consortium name="Lawrence Berkeley National Laboratory"/>
            <person name="Haridas S."/>
            <person name="Hensen N."/>
            <person name="Bonometti L."/>
            <person name="Westerberg I."/>
            <person name="Brannstrom I.O."/>
            <person name="Guillou S."/>
            <person name="Cros-Aarteil S."/>
            <person name="Calhoun S."/>
            <person name="Kuo A."/>
            <person name="Mondo S."/>
            <person name="Pangilinan J."/>
            <person name="Riley R."/>
            <person name="Labutti K."/>
            <person name="Andreopoulos B."/>
            <person name="Lipzen A."/>
            <person name="Chen C."/>
            <person name="Yanf M."/>
            <person name="Daum C."/>
            <person name="Ng V."/>
            <person name="Clum A."/>
            <person name="Steindorff A."/>
            <person name="Ohm R."/>
            <person name="Martin F."/>
            <person name="Silar P."/>
            <person name="Natvig D."/>
            <person name="Lalanne C."/>
            <person name="Gautier V."/>
            <person name="Ament-Velasquez S.L."/>
            <person name="Kruys A."/>
            <person name="Hutchinson M.I."/>
            <person name="Powell A.J."/>
            <person name="Barry K."/>
            <person name="Miller A.N."/>
            <person name="Grigoriev I.V."/>
            <person name="Debuchy R."/>
            <person name="Gladieux P."/>
            <person name="Thoren M.H."/>
            <person name="Johannesson H."/>
        </authorList>
    </citation>
    <scope>NUCLEOTIDE SEQUENCE</scope>
    <source>
        <strain evidence="2">SMH4131-1</strain>
    </source>
</reference>
<keyword evidence="3" id="KW-1185">Reference proteome</keyword>